<protein>
    <recommendedName>
        <fullName evidence="7">Shikimate kinase</fullName>
        <shortName evidence="7">SK</shortName>
        <ecNumber evidence="7">2.7.1.71</ecNumber>
    </recommendedName>
</protein>
<dbReference type="GO" id="GO:0005524">
    <property type="term" value="F:ATP binding"/>
    <property type="evidence" value="ECO:0007669"/>
    <property type="project" value="UniProtKB-UniRule"/>
</dbReference>
<dbReference type="GO" id="GO:0000287">
    <property type="term" value="F:magnesium ion binding"/>
    <property type="evidence" value="ECO:0007669"/>
    <property type="project" value="UniProtKB-UniRule"/>
</dbReference>
<dbReference type="HAMAP" id="MF_00109">
    <property type="entry name" value="Shikimate_kinase"/>
    <property type="match status" value="1"/>
</dbReference>
<dbReference type="InterPro" id="IPR027417">
    <property type="entry name" value="P-loop_NTPase"/>
</dbReference>
<dbReference type="InterPro" id="IPR031322">
    <property type="entry name" value="Shikimate/glucono_kinase"/>
</dbReference>
<organism evidence="8 9">
    <name type="scientific">Sphingobacterium spiritivorum</name>
    <name type="common">Flavobacterium spiritivorum</name>
    <dbReference type="NCBI Taxonomy" id="258"/>
    <lineage>
        <taxon>Bacteria</taxon>
        <taxon>Pseudomonadati</taxon>
        <taxon>Bacteroidota</taxon>
        <taxon>Sphingobacteriia</taxon>
        <taxon>Sphingobacteriales</taxon>
        <taxon>Sphingobacteriaceae</taxon>
        <taxon>Sphingobacterium</taxon>
    </lineage>
</organism>
<dbReference type="AlphaFoldDB" id="A0A380CCR4"/>
<keyword evidence="3 7" id="KW-0547">Nucleotide-binding</keyword>
<keyword evidence="5 7" id="KW-0067">ATP-binding</keyword>
<feature type="binding site" evidence="7">
    <location>
        <position position="58"/>
    </location>
    <ligand>
        <name>substrate</name>
    </ligand>
</feature>
<dbReference type="PANTHER" id="PTHR21087">
    <property type="entry name" value="SHIKIMATE KINASE"/>
    <property type="match status" value="1"/>
</dbReference>
<feature type="binding site" evidence="7">
    <location>
        <position position="141"/>
    </location>
    <ligand>
        <name>substrate</name>
    </ligand>
</feature>
<keyword evidence="7" id="KW-0479">Metal-binding</keyword>
<comment type="similarity">
    <text evidence="7">Belongs to the shikimate kinase family.</text>
</comment>
<dbReference type="PRINTS" id="PR01100">
    <property type="entry name" value="SHIKIMTKNASE"/>
</dbReference>
<dbReference type="Gene3D" id="3.40.50.300">
    <property type="entry name" value="P-loop containing nucleotide triphosphate hydrolases"/>
    <property type="match status" value="1"/>
</dbReference>
<dbReference type="SUPFAM" id="SSF52540">
    <property type="entry name" value="P-loop containing nucleoside triphosphate hydrolases"/>
    <property type="match status" value="1"/>
</dbReference>
<dbReference type="GO" id="GO:0005829">
    <property type="term" value="C:cytosol"/>
    <property type="evidence" value="ECO:0007669"/>
    <property type="project" value="TreeGrafter"/>
</dbReference>
<reference evidence="8 9" key="1">
    <citation type="submission" date="2018-06" db="EMBL/GenBank/DDBJ databases">
        <authorList>
            <consortium name="Pathogen Informatics"/>
            <person name="Doyle S."/>
        </authorList>
    </citation>
    <scope>NUCLEOTIDE SEQUENCE [LARGE SCALE GENOMIC DNA]</scope>
    <source>
        <strain evidence="8 9">NCTC11388</strain>
    </source>
</reference>
<keyword evidence="7" id="KW-0963">Cytoplasm</keyword>
<comment type="subunit">
    <text evidence="7">Monomer.</text>
</comment>
<comment type="pathway">
    <text evidence="7">Metabolic intermediate biosynthesis; chorismate biosynthesis; chorismate from D-erythrose 4-phosphate and phosphoenolpyruvate: step 5/7.</text>
</comment>
<dbReference type="Pfam" id="PF01202">
    <property type="entry name" value="SKI"/>
    <property type="match status" value="1"/>
</dbReference>
<dbReference type="InterPro" id="IPR000623">
    <property type="entry name" value="Shikimate_kinase/TSH1"/>
</dbReference>
<evidence type="ECO:0000256" key="7">
    <source>
        <dbReference type="HAMAP-Rule" id="MF_00109"/>
    </source>
</evidence>
<dbReference type="CDD" id="cd00464">
    <property type="entry name" value="SK"/>
    <property type="match status" value="1"/>
</dbReference>
<gene>
    <name evidence="7 8" type="primary">aroK</name>
    <name evidence="8" type="ORF">NCTC11388_02606</name>
</gene>
<feature type="binding site" evidence="7">
    <location>
        <position position="34"/>
    </location>
    <ligand>
        <name>substrate</name>
    </ligand>
</feature>
<evidence type="ECO:0000313" key="9">
    <source>
        <dbReference type="Proteomes" id="UP000254893"/>
    </source>
</evidence>
<evidence type="ECO:0000256" key="3">
    <source>
        <dbReference type="ARBA" id="ARBA00022741"/>
    </source>
</evidence>
<keyword evidence="7" id="KW-0460">Magnesium</keyword>
<keyword evidence="2 7" id="KW-0808">Transferase</keyword>
<dbReference type="GO" id="GO:0009423">
    <property type="term" value="P:chorismate biosynthetic process"/>
    <property type="evidence" value="ECO:0007669"/>
    <property type="project" value="UniProtKB-UniRule"/>
</dbReference>
<keyword evidence="6 7" id="KW-0057">Aromatic amino acid biosynthesis</keyword>
<comment type="subcellular location">
    <subcellularLocation>
        <location evidence="7">Cytoplasm</location>
    </subcellularLocation>
</comment>
<evidence type="ECO:0000256" key="2">
    <source>
        <dbReference type="ARBA" id="ARBA00022679"/>
    </source>
</evidence>
<dbReference type="PANTHER" id="PTHR21087:SF16">
    <property type="entry name" value="SHIKIMATE KINASE 1, CHLOROPLASTIC"/>
    <property type="match status" value="1"/>
</dbReference>
<dbReference type="EMBL" id="UGYW01000002">
    <property type="protein sequence ID" value="SUJ16409.1"/>
    <property type="molecule type" value="Genomic_DNA"/>
</dbReference>
<keyword evidence="1 7" id="KW-0028">Amino-acid biosynthesis</keyword>
<evidence type="ECO:0000256" key="1">
    <source>
        <dbReference type="ARBA" id="ARBA00022605"/>
    </source>
</evidence>
<dbReference type="EC" id="2.7.1.71" evidence="7"/>
<feature type="binding site" evidence="7">
    <location>
        <begin position="12"/>
        <end position="17"/>
    </location>
    <ligand>
        <name>ATP</name>
        <dbReference type="ChEBI" id="CHEBI:30616"/>
    </ligand>
</feature>
<feature type="binding site" evidence="7">
    <location>
        <position position="157"/>
    </location>
    <ligand>
        <name>ATP</name>
        <dbReference type="ChEBI" id="CHEBI:30616"/>
    </ligand>
</feature>
<dbReference type="GO" id="GO:0004765">
    <property type="term" value="F:shikimate kinase activity"/>
    <property type="evidence" value="ECO:0007669"/>
    <property type="project" value="UniProtKB-UniRule"/>
</dbReference>
<accession>A0A380CCR4</accession>
<keyword evidence="4 7" id="KW-0418">Kinase</keyword>
<dbReference type="Proteomes" id="UP000254893">
    <property type="component" value="Unassembled WGS sequence"/>
</dbReference>
<evidence type="ECO:0000256" key="4">
    <source>
        <dbReference type="ARBA" id="ARBA00022777"/>
    </source>
</evidence>
<name>A0A380CCR4_SPHSI</name>
<dbReference type="GO" id="GO:0008652">
    <property type="term" value="P:amino acid biosynthetic process"/>
    <property type="evidence" value="ECO:0007669"/>
    <property type="project" value="UniProtKB-KW"/>
</dbReference>
<dbReference type="GO" id="GO:0009073">
    <property type="term" value="P:aromatic amino acid family biosynthetic process"/>
    <property type="evidence" value="ECO:0007669"/>
    <property type="project" value="UniProtKB-KW"/>
</dbReference>
<evidence type="ECO:0000313" key="8">
    <source>
        <dbReference type="EMBL" id="SUJ16409.1"/>
    </source>
</evidence>
<proteinExistence type="inferred from homology"/>
<dbReference type="UniPathway" id="UPA00053">
    <property type="reaction ID" value="UER00088"/>
</dbReference>
<comment type="cofactor">
    <cofactor evidence="7">
        <name>Mg(2+)</name>
        <dbReference type="ChEBI" id="CHEBI:18420"/>
    </cofactor>
    <text evidence="7">Binds 1 Mg(2+) ion per subunit.</text>
</comment>
<sequence>MNAPVFLIGYMGSGKTTIGKKLANKMNVPFIDLDEEIVKHIGMPIAQYFETHSEEAFRNLEREFLQKQEGVTGIISTGGGTPCFHDNMGWINERGISLYLKMTPKALWDRLSKSDVKKRPILLGLKGEELYQFIESKLEEREPFYNQAHIIFEKLDRDLDEIIQLIHTHNKENSHTI</sequence>
<evidence type="ECO:0000256" key="6">
    <source>
        <dbReference type="ARBA" id="ARBA00023141"/>
    </source>
</evidence>
<comment type="catalytic activity">
    <reaction evidence="7">
        <text>shikimate + ATP = 3-phosphoshikimate + ADP + H(+)</text>
        <dbReference type="Rhea" id="RHEA:13121"/>
        <dbReference type="ChEBI" id="CHEBI:15378"/>
        <dbReference type="ChEBI" id="CHEBI:30616"/>
        <dbReference type="ChEBI" id="CHEBI:36208"/>
        <dbReference type="ChEBI" id="CHEBI:145989"/>
        <dbReference type="ChEBI" id="CHEBI:456216"/>
        <dbReference type="EC" id="2.7.1.71"/>
    </reaction>
</comment>
<evidence type="ECO:0000256" key="5">
    <source>
        <dbReference type="ARBA" id="ARBA00022840"/>
    </source>
</evidence>
<feature type="binding site" evidence="7">
    <location>
        <position position="119"/>
    </location>
    <ligand>
        <name>ATP</name>
        <dbReference type="ChEBI" id="CHEBI:30616"/>
    </ligand>
</feature>
<comment type="function">
    <text evidence="7">Catalyzes the specific phosphorylation of the 3-hydroxyl group of shikimic acid using ATP as a cosubstrate.</text>
</comment>
<dbReference type="RefSeq" id="WP_115170413.1">
    <property type="nucleotide sequence ID" value="NZ_UGYW01000002.1"/>
</dbReference>
<feature type="binding site" evidence="7">
    <location>
        <position position="16"/>
    </location>
    <ligand>
        <name>Mg(2+)</name>
        <dbReference type="ChEBI" id="CHEBI:18420"/>
    </ligand>
</feature>
<feature type="binding site" evidence="7">
    <location>
        <position position="79"/>
    </location>
    <ligand>
        <name>substrate</name>
    </ligand>
</feature>